<accession>A0AAV6UWE6</accession>
<comment type="caution">
    <text evidence="2">The sequence shown here is derived from an EMBL/GenBank/DDBJ whole genome shotgun (WGS) entry which is preliminary data.</text>
</comment>
<dbReference type="Proteomes" id="UP000827092">
    <property type="component" value="Unassembled WGS sequence"/>
</dbReference>
<protein>
    <submittedName>
        <fullName evidence="2">Uncharacterized protein</fullName>
    </submittedName>
</protein>
<name>A0AAV6UWE6_9ARAC</name>
<evidence type="ECO:0000313" key="3">
    <source>
        <dbReference type="Proteomes" id="UP000827092"/>
    </source>
</evidence>
<feature type="region of interest" description="Disordered" evidence="1">
    <location>
        <begin position="164"/>
        <end position="184"/>
    </location>
</feature>
<dbReference type="AlphaFoldDB" id="A0AAV6UWE6"/>
<gene>
    <name evidence="2" type="ORF">JTE90_029606</name>
</gene>
<organism evidence="2 3">
    <name type="scientific">Oedothorax gibbosus</name>
    <dbReference type="NCBI Taxonomy" id="931172"/>
    <lineage>
        <taxon>Eukaryota</taxon>
        <taxon>Metazoa</taxon>
        <taxon>Ecdysozoa</taxon>
        <taxon>Arthropoda</taxon>
        <taxon>Chelicerata</taxon>
        <taxon>Arachnida</taxon>
        <taxon>Araneae</taxon>
        <taxon>Araneomorphae</taxon>
        <taxon>Entelegynae</taxon>
        <taxon>Araneoidea</taxon>
        <taxon>Linyphiidae</taxon>
        <taxon>Erigoninae</taxon>
        <taxon>Oedothorax</taxon>
    </lineage>
</organism>
<dbReference type="EMBL" id="JAFNEN010000266">
    <property type="protein sequence ID" value="KAG8187606.1"/>
    <property type="molecule type" value="Genomic_DNA"/>
</dbReference>
<reference evidence="2 3" key="1">
    <citation type="journal article" date="2022" name="Nat. Ecol. Evol.">
        <title>A masculinizing supergene underlies an exaggerated male reproductive morph in a spider.</title>
        <authorList>
            <person name="Hendrickx F."/>
            <person name="De Corte Z."/>
            <person name="Sonet G."/>
            <person name="Van Belleghem S.M."/>
            <person name="Kostlbacher S."/>
            <person name="Vangestel C."/>
        </authorList>
    </citation>
    <scope>NUCLEOTIDE SEQUENCE [LARGE SCALE GENOMIC DNA]</scope>
    <source>
        <strain evidence="2">W744_W776</strain>
    </source>
</reference>
<evidence type="ECO:0000313" key="2">
    <source>
        <dbReference type="EMBL" id="KAG8187606.1"/>
    </source>
</evidence>
<keyword evidence="3" id="KW-1185">Reference proteome</keyword>
<proteinExistence type="predicted"/>
<sequence length="218" mass="25744">MPITIRILCKTVTVEKSLPNKQRHGNHFRYTYAYAILLNSRIQIPIKWLHESFLIGKQIRKRGIPKLRDFRLPISLPNWHFGDGRNHCQSLGQRTETYPSYCIRKQIPKPFLPKPVFILRRLFFYLWRLKRGKNELPSNFLNGIRWPKMEMNLQLSFEIRDSSDRRHRGEGKERRCSRIKKNRKKSGSAPIGLWEMRLYVSGMSEASAAIAIKSYGSM</sequence>
<evidence type="ECO:0000256" key="1">
    <source>
        <dbReference type="SAM" id="MobiDB-lite"/>
    </source>
</evidence>